<evidence type="ECO:0000313" key="2">
    <source>
        <dbReference type="Proteomes" id="UP000095287"/>
    </source>
</evidence>
<proteinExistence type="predicted"/>
<sequence>MPRLPVLLLSTDVSASKHKEESDSQPNSKPIKNGSSRVDLAFMRSTGRTLKIFQLCSLYPSFIERPPIICAHFLFVLPPAAYNISTRIRTTDTKKAIS</sequence>
<keyword evidence="2" id="KW-1185">Reference proteome</keyword>
<evidence type="ECO:0000256" key="1">
    <source>
        <dbReference type="SAM" id="MobiDB-lite"/>
    </source>
</evidence>
<evidence type="ECO:0000313" key="3">
    <source>
        <dbReference type="WBParaSite" id="L893_g20988.t1"/>
    </source>
</evidence>
<dbReference type="AlphaFoldDB" id="A0A1I7YYI3"/>
<feature type="compositionally biased region" description="Polar residues" evidence="1">
    <location>
        <begin position="24"/>
        <end position="35"/>
    </location>
</feature>
<feature type="region of interest" description="Disordered" evidence="1">
    <location>
        <begin position="14"/>
        <end position="35"/>
    </location>
</feature>
<dbReference type="Proteomes" id="UP000095287">
    <property type="component" value="Unplaced"/>
</dbReference>
<protein>
    <submittedName>
        <fullName evidence="3">Secreted protein</fullName>
    </submittedName>
</protein>
<accession>A0A1I7YYI3</accession>
<organism evidence="2 3">
    <name type="scientific">Steinernema glaseri</name>
    <dbReference type="NCBI Taxonomy" id="37863"/>
    <lineage>
        <taxon>Eukaryota</taxon>
        <taxon>Metazoa</taxon>
        <taxon>Ecdysozoa</taxon>
        <taxon>Nematoda</taxon>
        <taxon>Chromadorea</taxon>
        <taxon>Rhabditida</taxon>
        <taxon>Tylenchina</taxon>
        <taxon>Panagrolaimomorpha</taxon>
        <taxon>Strongyloidoidea</taxon>
        <taxon>Steinernematidae</taxon>
        <taxon>Steinernema</taxon>
    </lineage>
</organism>
<name>A0A1I7YYI3_9BILA</name>
<reference evidence="3" key="1">
    <citation type="submission" date="2016-11" db="UniProtKB">
        <authorList>
            <consortium name="WormBaseParasite"/>
        </authorList>
    </citation>
    <scope>IDENTIFICATION</scope>
</reference>
<dbReference type="WBParaSite" id="L893_g20988.t1">
    <property type="protein sequence ID" value="L893_g20988.t1"/>
    <property type="gene ID" value="L893_g20988"/>
</dbReference>